<name>A0A9D4M6Z6_DREPO</name>
<dbReference type="EMBL" id="JAIWYP010000002">
    <property type="protein sequence ID" value="KAH3870949.1"/>
    <property type="molecule type" value="Genomic_DNA"/>
</dbReference>
<keyword evidence="4" id="KW-1185">Reference proteome</keyword>
<proteinExistence type="predicted"/>
<dbReference type="Proteomes" id="UP000828390">
    <property type="component" value="Unassembled WGS sequence"/>
</dbReference>
<dbReference type="InterPro" id="IPR002048">
    <property type="entry name" value="EF_hand_dom"/>
</dbReference>
<keyword evidence="1" id="KW-0106">Calcium</keyword>
<evidence type="ECO:0000313" key="3">
    <source>
        <dbReference type="EMBL" id="KAH3870949.1"/>
    </source>
</evidence>
<organism evidence="3 4">
    <name type="scientific">Dreissena polymorpha</name>
    <name type="common">Zebra mussel</name>
    <name type="synonym">Mytilus polymorpha</name>
    <dbReference type="NCBI Taxonomy" id="45954"/>
    <lineage>
        <taxon>Eukaryota</taxon>
        <taxon>Metazoa</taxon>
        <taxon>Spiralia</taxon>
        <taxon>Lophotrochozoa</taxon>
        <taxon>Mollusca</taxon>
        <taxon>Bivalvia</taxon>
        <taxon>Autobranchia</taxon>
        <taxon>Heteroconchia</taxon>
        <taxon>Euheterodonta</taxon>
        <taxon>Imparidentia</taxon>
        <taxon>Neoheterodontei</taxon>
        <taxon>Myida</taxon>
        <taxon>Dreissenoidea</taxon>
        <taxon>Dreissenidae</taxon>
        <taxon>Dreissena</taxon>
    </lineage>
</organism>
<dbReference type="GO" id="GO:0005509">
    <property type="term" value="F:calcium ion binding"/>
    <property type="evidence" value="ECO:0007669"/>
    <property type="project" value="InterPro"/>
</dbReference>
<evidence type="ECO:0000256" key="1">
    <source>
        <dbReference type="ARBA" id="ARBA00022837"/>
    </source>
</evidence>
<dbReference type="SUPFAM" id="SSF47473">
    <property type="entry name" value="EF-hand"/>
    <property type="match status" value="1"/>
</dbReference>
<dbReference type="AlphaFoldDB" id="A0A9D4M6Z6"/>
<sequence>MASMTAKQLAEEYEKDVSKELFKYECLKDLDLFVLDNSIRESTVGQLRGHTIENKRDIFNEVTKCGFRHRIVASYNHQRRVDDGFVKELLAKGEDPEFLWAFSEVTEGISRKVPDQTSIPVGLLKMKEAGLRNVIFEIDLGNSTYNFEKFTVDDMCRLVEKWVKWVKTNLGSSSKVLVNFRDIPDVMPSQSKRVFHVVDFLARLNLLFGIMFEDQRGKSLPEECATWAKFIRKVMDSVNWKGHLLVHVHEKFGYMDATAIASLMAGANGIWASVCTEGASIGNASSCVTIINLVRLGNKKVLKMYNCSYLRKAAIRVTEITTGSPPHKNQPIFGTRATDFMFDLKPEEFDLASVFGEKAPVRITELASPQMILSRLSELFGKSTAFTLEIASKMKEMILEDLRSGRKEEYMSKVGLALLFDRSGGSLNEEMCDIIAADEAKNPYEKRLLEDIRQRWNEWDLLDAEHNDEKLQYDSFYNGFLAPYFSSLRCHDTKQALQAIDMDANGYVDWKEFLVYLKWAFRQYPDVEDANELLDVTFRKGLIPAMRDERILLKGIED</sequence>
<accession>A0A9D4M6Z6</accession>
<dbReference type="InterPro" id="IPR011992">
    <property type="entry name" value="EF-hand-dom_pair"/>
</dbReference>
<gene>
    <name evidence="3" type="ORF">DPMN_034142</name>
</gene>
<dbReference type="InterPro" id="IPR013785">
    <property type="entry name" value="Aldolase_TIM"/>
</dbReference>
<feature type="domain" description="EF-hand" evidence="2">
    <location>
        <begin position="488"/>
        <end position="523"/>
    </location>
</feature>
<reference evidence="3" key="1">
    <citation type="journal article" date="2019" name="bioRxiv">
        <title>The Genome of the Zebra Mussel, Dreissena polymorpha: A Resource for Invasive Species Research.</title>
        <authorList>
            <person name="McCartney M.A."/>
            <person name="Auch B."/>
            <person name="Kono T."/>
            <person name="Mallez S."/>
            <person name="Zhang Y."/>
            <person name="Obille A."/>
            <person name="Becker A."/>
            <person name="Abrahante J.E."/>
            <person name="Garbe J."/>
            <person name="Badalamenti J.P."/>
            <person name="Herman A."/>
            <person name="Mangelson H."/>
            <person name="Liachko I."/>
            <person name="Sullivan S."/>
            <person name="Sone E.D."/>
            <person name="Koren S."/>
            <person name="Silverstein K.A.T."/>
            <person name="Beckman K.B."/>
            <person name="Gohl D.M."/>
        </authorList>
    </citation>
    <scope>NUCLEOTIDE SEQUENCE</scope>
    <source>
        <strain evidence="3">Duluth1</strain>
        <tissue evidence="3">Whole animal</tissue>
    </source>
</reference>
<dbReference type="SUPFAM" id="SSF51569">
    <property type="entry name" value="Aldolase"/>
    <property type="match status" value="1"/>
</dbReference>
<dbReference type="InterPro" id="IPR018247">
    <property type="entry name" value="EF_Hand_1_Ca_BS"/>
</dbReference>
<dbReference type="PROSITE" id="PS00018">
    <property type="entry name" value="EF_HAND_1"/>
    <property type="match status" value="1"/>
</dbReference>
<evidence type="ECO:0000259" key="2">
    <source>
        <dbReference type="PROSITE" id="PS50222"/>
    </source>
</evidence>
<comment type="caution">
    <text evidence="3">The sequence shown here is derived from an EMBL/GenBank/DDBJ whole genome shotgun (WGS) entry which is preliminary data.</text>
</comment>
<evidence type="ECO:0000313" key="4">
    <source>
        <dbReference type="Proteomes" id="UP000828390"/>
    </source>
</evidence>
<dbReference type="PROSITE" id="PS50222">
    <property type="entry name" value="EF_HAND_2"/>
    <property type="match status" value="1"/>
</dbReference>
<reference evidence="3" key="2">
    <citation type="submission" date="2020-11" db="EMBL/GenBank/DDBJ databases">
        <authorList>
            <person name="McCartney M.A."/>
            <person name="Auch B."/>
            <person name="Kono T."/>
            <person name="Mallez S."/>
            <person name="Becker A."/>
            <person name="Gohl D.M."/>
            <person name="Silverstein K.A.T."/>
            <person name="Koren S."/>
            <person name="Bechman K.B."/>
            <person name="Herman A."/>
            <person name="Abrahante J.E."/>
            <person name="Garbe J."/>
        </authorList>
    </citation>
    <scope>NUCLEOTIDE SEQUENCE</scope>
    <source>
        <strain evidence="3">Duluth1</strain>
        <tissue evidence="3">Whole animal</tissue>
    </source>
</reference>
<dbReference type="Gene3D" id="3.20.20.70">
    <property type="entry name" value="Aldolase class I"/>
    <property type="match status" value="1"/>
</dbReference>
<protein>
    <recommendedName>
        <fullName evidence="2">EF-hand domain-containing protein</fullName>
    </recommendedName>
</protein>
<dbReference type="OrthoDB" id="5952569at2759"/>